<protein>
    <submittedName>
        <fullName evidence="1">Uncharacterized protein</fullName>
    </submittedName>
</protein>
<evidence type="ECO:0000313" key="1">
    <source>
        <dbReference type="EMBL" id="MFC6704402.1"/>
    </source>
</evidence>
<organism evidence="1 2">
    <name type="scientific">Flexivirga alba</name>
    <dbReference type="NCBI Taxonomy" id="702742"/>
    <lineage>
        <taxon>Bacteria</taxon>
        <taxon>Bacillati</taxon>
        <taxon>Actinomycetota</taxon>
        <taxon>Actinomycetes</taxon>
        <taxon>Micrococcales</taxon>
        <taxon>Dermacoccaceae</taxon>
        <taxon>Flexivirga</taxon>
    </lineage>
</organism>
<proteinExistence type="predicted"/>
<gene>
    <name evidence="1" type="ORF">ACFQDH_03755</name>
</gene>
<sequence length="233" mass="24645">MTFLLIGHHSERAAAAGASHVQLGSGADRLPNETAADWTTYADYIAVVTISAERELPPTDTELGQGQGMILRSVTLDVGNVLWSKTSAPRDLPAKFEQTAIGWKFGNGDVNDRQELGITDASRMEVGHTYIMALEWTDARCSPGDKVPAGWRGLGAASTLPYDDEIVGQGEMEGTVQAATQARTTLSSAPMDGTVYALTVGKSAYAVQNLLNSSKPEAPRQSFAANSAGEPCS</sequence>
<dbReference type="EMBL" id="JBHSWH010000001">
    <property type="protein sequence ID" value="MFC6704402.1"/>
    <property type="molecule type" value="Genomic_DNA"/>
</dbReference>
<name>A0ABW2ACG3_9MICO</name>
<dbReference type="Proteomes" id="UP001596298">
    <property type="component" value="Unassembled WGS sequence"/>
</dbReference>
<dbReference type="RefSeq" id="WP_382398597.1">
    <property type="nucleotide sequence ID" value="NZ_JBHSWH010000001.1"/>
</dbReference>
<accession>A0ABW2ACG3</accession>
<evidence type="ECO:0000313" key="2">
    <source>
        <dbReference type="Proteomes" id="UP001596298"/>
    </source>
</evidence>
<comment type="caution">
    <text evidence="1">The sequence shown here is derived from an EMBL/GenBank/DDBJ whole genome shotgun (WGS) entry which is preliminary data.</text>
</comment>
<reference evidence="2" key="1">
    <citation type="journal article" date="2019" name="Int. J. Syst. Evol. Microbiol.">
        <title>The Global Catalogue of Microorganisms (GCM) 10K type strain sequencing project: providing services to taxonomists for standard genome sequencing and annotation.</title>
        <authorList>
            <consortium name="The Broad Institute Genomics Platform"/>
            <consortium name="The Broad Institute Genome Sequencing Center for Infectious Disease"/>
            <person name="Wu L."/>
            <person name="Ma J."/>
        </authorList>
    </citation>
    <scope>NUCLEOTIDE SEQUENCE [LARGE SCALE GENOMIC DNA]</scope>
    <source>
        <strain evidence="2">CCUG 58127</strain>
    </source>
</reference>
<keyword evidence="2" id="KW-1185">Reference proteome</keyword>